<dbReference type="AlphaFoldDB" id="A0A8X8XCA2"/>
<reference evidence="4" key="2">
    <citation type="submission" date="2020-08" db="EMBL/GenBank/DDBJ databases">
        <title>Plant Genome Project.</title>
        <authorList>
            <person name="Zhang R.-G."/>
        </authorList>
    </citation>
    <scope>NUCLEOTIDE SEQUENCE</scope>
    <source>
        <strain evidence="4">Huo1</strain>
        <tissue evidence="4">Leaf</tissue>
    </source>
</reference>
<sequence>MASLFRDRTFGHSKRDSFSSSSITNTAATASPSSATSRFTAAANSTALTALPFPFSDLTPTLSDADLRATAYEIFVSANRASSSRPLTYTPSNGHTNSPNNNSPGGAASNANLQRSLTSAAASKMKKALGMRSTSSKRSSDSGNSGSGGKAKKPVTVGELMRIQMRISEAADSRIRRGLLRISAGQVGRRNESMILPLELLQQFKASDFTDQDEYEAWQKRNLRMLEAGLLLHPHLPLERGNTAAQRLRQIIQAALDRPIETGRNNESMQVLRTTVMALANRMSDGAPLESSHWADGFPLNLRLYEMLLEACFDLNEETSFVEEVDELMELIKKTWGVLGLNQMLHNLCFTWVLFNRYVATGQVENDLLCAADSQLADVSKDAKMTKDPAYAKILSSALTAMLGLAEKRLLAYHETFDSGNIDSMQSIVSIGVVAAKILVEDISNEYRRRRKNEVDMMEKADSSRRASRNQLNSLPVLAILAKDVGELAVNEKDTFSPILKIWHPFAAGVAVATLHVCYGNELKQFISGITELTPDAVQILRAADKLEKDLVQIAVEDSVDSDDGGKAIIREMPPYDAEGVIANLVKAWIKTRLDRLKEWVDRNLQQEDWNPRANQEGFAPSAVEVLRIVDETLEAFFELPIPMHPAILPDLVAGLDKCLQYYATKAKSGCGSRNVYIPTMPTLTRCTVGSSFNWKKKEKSATLQKRNPQVATVNGDSSTGAPQLCVRINSLHKIRSELEVVEKRIITLLRNSDSAHVEDFLNGLGKKFELTPPTCIDAVQQLSEGLAYKVVFHDLSHVLWDSLYVGDVSSSRIEPFLHELERNLTIVADTVNERVRTRIIADVMRASFDGFLLVLLAGGPSRAFTKQDSVVIEDDFKALTHLFSADGDGLPDDIIDKFSATVRNIIPLLRTDTESLIDRFKRLTLEAYGSSAKARLPLPATSGQWSPTEPNTLLRVLCYRNDEAATRFLKKTYNLPKKL</sequence>
<dbReference type="InterPro" id="IPR057984">
    <property type="entry name" value="PATROL1_C"/>
</dbReference>
<dbReference type="Gene3D" id="1.10.357.50">
    <property type="match status" value="1"/>
</dbReference>
<dbReference type="PANTHER" id="PTHR31280:SF4">
    <property type="entry name" value="ELONGATION FACTOR TS (DUF810)"/>
    <property type="match status" value="1"/>
</dbReference>
<feature type="domain" description="MHD1" evidence="2">
    <location>
        <begin position="538"/>
        <end position="681"/>
    </location>
</feature>
<feature type="compositionally biased region" description="Low complexity" evidence="1">
    <location>
        <begin position="91"/>
        <end position="112"/>
    </location>
</feature>
<evidence type="ECO:0000259" key="2">
    <source>
        <dbReference type="PROSITE" id="PS51258"/>
    </source>
</evidence>
<dbReference type="InterPro" id="IPR014770">
    <property type="entry name" value="Munc13_1"/>
</dbReference>
<dbReference type="InterPro" id="IPR008528">
    <property type="entry name" value="unc-13_homologue"/>
</dbReference>
<feature type="region of interest" description="Disordered" evidence="1">
    <location>
        <begin position="83"/>
        <end position="156"/>
    </location>
</feature>
<comment type="caution">
    <text evidence="4">The sequence shown here is derived from an EMBL/GenBank/DDBJ whole genome shotgun (WGS) entry which is preliminary data.</text>
</comment>
<evidence type="ECO:0000313" key="5">
    <source>
        <dbReference type="Proteomes" id="UP000298416"/>
    </source>
</evidence>
<feature type="region of interest" description="Disordered" evidence="1">
    <location>
        <begin position="1"/>
        <end position="36"/>
    </location>
</feature>
<feature type="domain" description="MHD2" evidence="3">
    <location>
        <begin position="811"/>
        <end position="921"/>
    </location>
</feature>
<gene>
    <name evidence="4" type="ORF">SASPL_127635</name>
</gene>
<dbReference type="PROSITE" id="PS51258">
    <property type="entry name" value="MHD1"/>
    <property type="match status" value="1"/>
</dbReference>
<dbReference type="Proteomes" id="UP000298416">
    <property type="component" value="Unassembled WGS sequence"/>
</dbReference>
<feature type="compositionally biased region" description="Low complexity" evidence="1">
    <location>
        <begin position="133"/>
        <end position="144"/>
    </location>
</feature>
<reference evidence="4" key="1">
    <citation type="submission" date="2018-01" db="EMBL/GenBank/DDBJ databases">
        <authorList>
            <person name="Mao J.F."/>
        </authorList>
    </citation>
    <scope>NUCLEOTIDE SEQUENCE</scope>
    <source>
        <strain evidence="4">Huo1</strain>
        <tissue evidence="4">Leaf</tissue>
    </source>
</reference>
<feature type="compositionally biased region" description="Basic and acidic residues" evidence="1">
    <location>
        <begin position="1"/>
        <end position="17"/>
    </location>
</feature>
<organism evidence="4">
    <name type="scientific">Salvia splendens</name>
    <name type="common">Scarlet sage</name>
    <dbReference type="NCBI Taxonomy" id="180675"/>
    <lineage>
        <taxon>Eukaryota</taxon>
        <taxon>Viridiplantae</taxon>
        <taxon>Streptophyta</taxon>
        <taxon>Embryophyta</taxon>
        <taxon>Tracheophyta</taxon>
        <taxon>Spermatophyta</taxon>
        <taxon>Magnoliopsida</taxon>
        <taxon>eudicotyledons</taxon>
        <taxon>Gunneridae</taxon>
        <taxon>Pentapetalae</taxon>
        <taxon>asterids</taxon>
        <taxon>lamiids</taxon>
        <taxon>Lamiales</taxon>
        <taxon>Lamiaceae</taxon>
        <taxon>Nepetoideae</taxon>
        <taxon>Mentheae</taxon>
        <taxon>Salviinae</taxon>
        <taxon>Salvia</taxon>
        <taxon>Salvia subgen. Calosphace</taxon>
        <taxon>core Calosphace</taxon>
    </lineage>
</organism>
<dbReference type="Pfam" id="PF25761">
    <property type="entry name" value="TPR_PATROL1"/>
    <property type="match status" value="1"/>
</dbReference>
<proteinExistence type="predicted"/>
<dbReference type="PANTHER" id="PTHR31280">
    <property type="entry name" value="PROTEIN UNC-13 HOMOLOG"/>
    <property type="match status" value="1"/>
</dbReference>
<feature type="compositionally biased region" description="Low complexity" evidence="1">
    <location>
        <begin position="18"/>
        <end position="36"/>
    </location>
</feature>
<dbReference type="EMBL" id="PNBA02000010">
    <property type="protein sequence ID" value="KAG6409595.1"/>
    <property type="molecule type" value="Genomic_DNA"/>
</dbReference>
<keyword evidence="5" id="KW-1185">Reference proteome</keyword>
<accession>A0A8X8XCA2</accession>
<evidence type="ECO:0000313" key="4">
    <source>
        <dbReference type="EMBL" id="KAG6409595.1"/>
    </source>
</evidence>
<protein>
    <submittedName>
        <fullName evidence="4">Uncharacterized protein</fullName>
    </submittedName>
</protein>
<dbReference type="InterPro" id="IPR014772">
    <property type="entry name" value="Munc13_dom-2"/>
</dbReference>
<evidence type="ECO:0000259" key="3">
    <source>
        <dbReference type="PROSITE" id="PS51259"/>
    </source>
</evidence>
<evidence type="ECO:0000256" key="1">
    <source>
        <dbReference type="SAM" id="MobiDB-lite"/>
    </source>
</evidence>
<dbReference type="PROSITE" id="PS51259">
    <property type="entry name" value="MHD2"/>
    <property type="match status" value="1"/>
</dbReference>
<name>A0A8X8XCA2_SALSN</name>